<protein>
    <submittedName>
        <fullName evidence="2">Uncharacterized protein</fullName>
    </submittedName>
</protein>
<sequence>MFCLFRSECICCDCGFNETRLDPGADKGTVAPYVDREGNGYTDGGGTTVIESHGVVYGPGGQGCLPIARTVPYCTTIMVDLLLSLHSSILLFFLQMAWLIASTISYGARSMVDHQRNISMAQRST</sequence>
<name>A0ABR1V5I9_9PEZI</name>
<dbReference type="Proteomes" id="UP001433268">
    <property type="component" value="Unassembled WGS sequence"/>
</dbReference>
<gene>
    <name evidence="2" type="ORF">PG997_012919</name>
</gene>
<proteinExistence type="predicted"/>
<reference evidence="2 3" key="1">
    <citation type="submission" date="2023-01" db="EMBL/GenBank/DDBJ databases">
        <title>Analysis of 21 Apiospora genomes using comparative genomics revels a genus with tremendous synthesis potential of carbohydrate active enzymes and secondary metabolites.</title>
        <authorList>
            <person name="Sorensen T."/>
        </authorList>
    </citation>
    <scope>NUCLEOTIDE SEQUENCE [LARGE SCALE GENOMIC DNA]</scope>
    <source>
        <strain evidence="2 3">CBS 114990</strain>
    </source>
</reference>
<organism evidence="2 3">
    <name type="scientific">Apiospora hydei</name>
    <dbReference type="NCBI Taxonomy" id="1337664"/>
    <lineage>
        <taxon>Eukaryota</taxon>
        <taxon>Fungi</taxon>
        <taxon>Dikarya</taxon>
        <taxon>Ascomycota</taxon>
        <taxon>Pezizomycotina</taxon>
        <taxon>Sordariomycetes</taxon>
        <taxon>Xylariomycetidae</taxon>
        <taxon>Amphisphaeriales</taxon>
        <taxon>Apiosporaceae</taxon>
        <taxon>Apiospora</taxon>
    </lineage>
</organism>
<dbReference type="GeneID" id="92050293"/>
<keyword evidence="3" id="KW-1185">Reference proteome</keyword>
<evidence type="ECO:0000256" key="1">
    <source>
        <dbReference type="SAM" id="Phobius"/>
    </source>
</evidence>
<dbReference type="RefSeq" id="XP_066662925.1">
    <property type="nucleotide sequence ID" value="XM_066817233.1"/>
</dbReference>
<evidence type="ECO:0000313" key="3">
    <source>
        <dbReference type="Proteomes" id="UP001433268"/>
    </source>
</evidence>
<keyword evidence="1" id="KW-1133">Transmembrane helix</keyword>
<evidence type="ECO:0000313" key="2">
    <source>
        <dbReference type="EMBL" id="KAK8066172.1"/>
    </source>
</evidence>
<comment type="caution">
    <text evidence="2">The sequence shown here is derived from an EMBL/GenBank/DDBJ whole genome shotgun (WGS) entry which is preliminary data.</text>
</comment>
<dbReference type="EMBL" id="JAQQWN010000009">
    <property type="protein sequence ID" value="KAK8066172.1"/>
    <property type="molecule type" value="Genomic_DNA"/>
</dbReference>
<feature type="transmembrane region" description="Helical" evidence="1">
    <location>
        <begin position="89"/>
        <end position="108"/>
    </location>
</feature>
<keyword evidence="1" id="KW-0472">Membrane</keyword>
<accession>A0ABR1V5I9</accession>
<keyword evidence="1" id="KW-0812">Transmembrane</keyword>